<feature type="region of interest" description="Disordered" evidence="1">
    <location>
        <begin position="1"/>
        <end position="28"/>
    </location>
</feature>
<sequence length="68" mass="7472">MVEESDAITDDFANPADVQDYNDEDPSDEDVVVADGNGDVAVDITMGLNEVLVQLEEQQHPDPFPIMH</sequence>
<reference evidence="3" key="1">
    <citation type="journal article" date="2023" name="Proc. Natl. Acad. Sci. U.S.A.">
        <title>Genomic and structural basis for evolution of tropane alkaloid biosynthesis.</title>
        <authorList>
            <person name="Wanga Y.-J."/>
            <person name="Taina T."/>
            <person name="Yua J.-Y."/>
            <person name="Lia J."/>
            <person name="Xua B."/>
            <person name="Chenc J."/>
            <person name="D'Auriad J.C."/>
            <person name="Huanga J.-P."/>
            <person name="Huanga S.-X."/>
        </authorList>
    </citation>
    <scope>NUCLEOTIDE SEQUENCE [LARGE SCALE GENOMIC DNA]</scope>
    <source>
        <strain evidence="3">cv. KIB-2019</strain>
    </source>
</reference>
<dbReference type="EMBL" id="JAJAGQ010000014">
    <property type="protein sequence ID" value="KAJ8544064.1"/>
    <property type="molecule type" value="Genomic_DNA"/>
</dbReference>
<accession>A0A9Q1LX23</accession>
<comment type="caution">
    <text evidence="2">The sequence shown here is derived from an EMBL/GenBank/DDBJ whole genome shotgun (WGS) entry which is preliminary data.</text>
</comment>
<organism evidence="2 3">
    <name type="scientific">Anisodus acutangulus</name>
    <dbReference type="NCBI Taxonomy" id="402998"/>
    <lineage>
        <taxon>Eukaryota</taxon>
        <taxon>Viridiplantae</taxon>
        <taxon>Streptophyta</taxon>
        <taxon>Embryophyta</taxon>
        <taxon>Tracheophyta</taxon>
        <taxon>Spermatophyta</taxon>
        <taxon>Magnoliopsida</taxon>
        <taxon>eudicotyledons</taxon>
        <taxon>Gunneridae</taxon>
        <taxon>Pentapetalae</taxon>
        <taxon>asterids</taxon>
        <taxon>lamiids</taxon>
        <taxon>Solanales</taxon>
        <taxon>Solanaceae</taxon>
        <taxon>Solanoideae</taxon>
        <taxon>Hyoscyameae</taxon>
        <taxon>Anisodus</taxon>
    </lineage>
</organism>
<dbReference type="Proteomes" id="UP001152561">
    <property type="component" value="Unassembled WGS sequence"/>
</dbReference>
<evidence type="ECO:0000256" key="1">
    <source>
        <dbReference type="SAM" id="MobiDB-lite"/>
    </source>
</evidence>
<gene>
    <name evidence="2" type="ORF">K7X08_025682</name>
</gene>
<proteinExistence type="predicted"/>
<evidence type="ECO:0000313" key="3">
    <source>
        <dbReference type="Proteomes" id="UP001152561"/>
    </source>
</evidence>
<name>A0A9Q1LX23_9SOLA</name>
<keyword evidence="3" id="KW-1185">Reference proteome</keyword>
<evidence type="ECO:0000313" key="2">
    <source>
        <dbReference type="EMBL" id="KAJ8544064.1"/>
    </source>
</evidence>
<protein>
    <submittedName>
        <fullName evidence="2">Uncharacterized protein</fullName>
    </submittedName>
</protein>
<dbReference type="AlphaFoldDB" id="A0A9Q1LX23"/>